<keyword evidence="1" id="KW-0472">Membrane</keyword>
<feature type="transmembrane region" description="Helical" evidence="1">
    <location>
        <begin position="15"/>
        <end position="35"/>
    </location>
</feature>
<keyword evidence="1" id="KW-1133">Transmembrane helix</keyword>
<gene>
    <name evidence="2" type="ORF">HWN36_09335</name>
</gene>
<dbReference type="AlphaFoldDB" id="A0A7K4HQI3"/>
<evidence type="ECO:0000313" key="3">
    <source>
        <dbReference type="Proteomes" id="UP000570823"/>
    </source>
</evidence>
<sequence>MTMEDGTMLVALGEIMVVLLALIGVGVAGCVLYLVRIRDQMDEILKEFSERHQITQLRDMIGGTPREPVDLFKLFKHIQKSREVEWDKPPQDVEVVEGQSDIMGSMKALCEKYYLDAFTIATDDGLVVASSMDDAAADAAKYSHAFTAGTLPDDPQVMLFGVRHKGSPLVGIIRTDRNIPEKWVESMENDAVSILKRWL</sequence>
<reference evidence="2 3" key="1">
    <citation type="submission" date="2020-06" db="EMBL/GenBank/DDBJ databases">
        <title>Methanofollis fontis sp. nov., a methanogen isolated from marine sediments near a cold seep at Four-Way Closure Ridge offshore southwestern Taiwan.</title>
        <authorList>
            <person name="Chen S.-C."/>
            <person name="Teng N.-H."/>
            <person name="Lin Y.-S."/>
            <person name="Lai M.-C."/>
            <person name="Chen H.-H."/>
            <person name="Wang C.-C."/>
        </authorList>
    </citation>
    <scope>NUCLEOTIDE SEQUENCE [LARGE SCALE GENOMIC DNA]</scope>
    <source>
        <strain evidence="2 3">DSM 2702</strain>
    </source>
</reference>
<accession>A0A7K4HQI3</accession>
<evidence type="ECO:0000256" key="1">
    <source>
        <dbReference type="SAM" id="Phobius"/>
    </source>
</evidence>
<keyword evidence="1" id="KW-0812">Transmembrane</keyword>
<comment type="caution">
    <text evidence="2">The sequence shown here is derived from an EMBL/GenBank/DDBJ whole genome shotgun (WGS) entry which is preliminary data.</text>
</comment>
<protein>
    <submittedName>
        <fullName evidence="2">Uncharacterized protein</fullName>
    </submittedName>
</protein>
<organism evidence="2 3">
    <name type="scientific">Methanofollis tationis</name>
    <dbReference type="NCBI Taxonomy" id="81417"/>
    <lineage>
        <taxon>Archaea</taxon>
        <taxon>Methanobacteriati</taxon>
        <taxon>Methanobacteriota</taxon>
        <taxon>Stenosarchaea group</taxon>
        <taxon>Methanomicrobia</taxon>
        <taxon>Methanomicrobiales</taxon>
        <taxon>Methanomicrobiaceae</taxon>
        <taxon>Methanofollis</taxon>
    </lineage>
</organism>
<dbReference type="EMBL" id="JABXWR010000001">
    <property type="protein sequence ID" value="NVO67501.1"/>
    <property type="molecule type" value="Genomic_DNA"/>
</dbReference>
<keyword evidence="3" id="KW-1185">Reference proteome</keyword>
<proteinExistence type="predicted"/>
<dbReference type="Proteomes" id="UP000570823">
    <property type="component" value="Unassembled WGS sequence"/>
</dbReference>
<evidence type="ECO:0000313" key="2">
    <source>
        <dbReference type="EMBL" id="NVO67501.1"/>
    </source>
</evidence>
<name>A0A7K4HQI3_9EURY</name>